<evidence type="ECO:0000313" key="4">
    <source>
        <dbReference type="EMBL" id="MFC7449492.1"/>
    </source>
</evidence>
<keyword evidence="2" id="KW-0812">Transmembrane</keyword>
<dbReference type="RefSeq" id="WP_378406488.1">
    <property type="nucleotide sequence ID" value="NZ_JBHTCS010000017.1"/>
</dbReference>
<dbReference type="EMBL" id="JBHTCS010000017">
    <property type="protein sequence ID" value="MFC7449492.1"/>
    <property type="molecule type" value="Genomic_DNA"/>
</dbReference>
<proteinExistence type="predicted"/>
<sequence>MSTPEQPSGPPLRALAMVLIALAIAFAGIGAMALSGSDSESEQPETTSSVARVAGNGAGTVTSARPPAAIAPTTTAGIPRGTAVTTTAAATTTASPITDKAAVPVRVLNNSTVSGLAAQTARTLESDGWTVGETGNYSDGSVSATTVYYSASSPTEKQAATEIAATLGASAEPRFPGIVSASPGVIVIVTAP</sequence>
<reference evidence="5" key="1">
    <citation type="journal article" date="2019" name="Int. J. Syst. Evol. Microbiol.">
        <title>The Global Catalogue of Microorganisms (GCM) 10K type strain sequencing project: providing services to taxonomists for standard genome sequencing and annotation.</title>
        <authorList>
            <consortium name="The Broad Institute Genomics Platform"/>
            <consortium name="The Broad Institute Genome Sequencing Center for Infectious Disease"/>
            <person name="Wu L."/>
            <person name="Ma J."/>
        </authorList>
    </citation>
    <scope>NUCLEOTIDE SEQUENCE [LARGE SCALE GENOMIC DNA]</scope>
    <source>
        <strain evidence="5">ICMP 19430</strain>
    </source>
</reference>
<comment type="caution">
    <text evidence="4">The sequence shown here is derived from an EMBL/GenBank/DDBJ whole genome shotgun (WGS) entry which is preliminary data.</text>
</comment>
<feature type="domain" description="LytR/CpsA/Psr regulator C-terminal" evidence="3">
    <location>
        <begin position="103"/>
        <end position="189"/>
    </location>
</feature>
<accession>A0ABW2S0K3</accession>
<protein>
    <submittedName>
        <fullName evidence="4">LytR C-terminal domain-containing protein</fullName>
    </submittedName>
</protein>
<keyword evidence="2" id="KW-0472">Membrane</keyword>
<keyword evidence="2" id="KW-1133">Transmembrane helix</keyword>
<organism evidence="4 5">
    <name type="scientific">Rhodococcus daqingensis</name>
    <dbReference type="NCBI Taxonomy" id="2479363"/>
    <lineage>
        <taxon>Bacteria</taxon>
        <taxon>Bacillati</taxon>
        <taxon>Actinomycetota</taxon>
        <taxon>Actinomycetes</taxon>
        <taxon>Mycobacteriales</taxon>
        <taxon>Nocardiaceae</taxon>
        <taxon>Rhodococcus</taxon>
    </lineage>
</organism>
<feature type="region of interest" description="Disordered" evidence="1">
    <location>
        <begin position="57"/>
        <end position="79"/>
    </location>
</feature>
<evidence type="ECO:0000259" key="3">
    <source>
        <dbReference type="Pfam" id="PF13399"/>
    </source>
</evidence>
<keyword evidence="5" id="KW-1185">Reference proteome</keyword>
<dbReference type="Proteomes" id="UP001596484">
    <property type="component" value="Unassembled WGS sequence"/>
</dbReference>
<feature type="compositionally biased region" description="Low complexity" evidence="1">
    <location>
        <begin position="62"/>
        <end position="79"/>
    </location>
</feature>
<dbReference type="InterPro" id="IPR027381">
    <property type="entry name" value="LytR/CpsA/Psr_C"/>
</dbReference>
<evidence type="ECO:0000256" key="2">
    <source>
        <dbReference type="SAM" id="Phobius"/>
    </source>
</evidence>
<name>A0ABW2S0K3_9NOCA</name>
<evidence type="ECO:0000313" key="5">
    <source>
        <dbReference type="Proteomes" id="UP001596484"/>
    </source>
</evidence>
<feature type="transmembrane region" description="Helical" evidence="2">
    <location>
        <begin position="12"/>
        <end position="34"/>
    </location>
</feature>
<dbReference type="Pfam" id="PF13399">
    <property type="entry name" value="LytR_C"/>
    <property type="match status" value="1"/>
</dbReference>
<gene>
    <name evidence="4" type="ORF">ACFQS9_16465</name>
</gene>
<evidence type="ECO:0000256" key="1">
    <source>
        <dbReference type="SAM" id="MobiDB-lite"/>
    </source>
</evidence>
<dbReference type="Gene3D" id="3.30.70.2390">
    <property type="match status" value="1"/>
</dbReference>